<sequence length="43" mass="4552">LIEKSASVSDIRAFLGPFPEGDFTLTTVELPNRGLGVTLGGEF</sequence>
<dbReference type="WBParaSite" id="HNAJ_0000529201-mRNA-1">
    <property type="protein sequence ID" value="HNAJ_0000529201-mRNA-1"/>
    <property type="gene ID" value="HNAJ_0000529201"/>
</dbReference>
<protein>
    <submittedName>
        <fullName evidence="1">tRNA pseudouridine(13) synthase TruD</fullName>
    </submittedName>
</protein>
<evidence type="ECO:0000313" key="1">
    <source>
        <dbReference type="WBParaSite" id="HNAJ_0000529201-mRNA-1"/>
    </source>
</evidence>
<organism evidence="1">
    <name type="scientific">Rodentolepis nana</name>
    <name type="common">Dwarf tapeworm</name>
    <name type="synonym">Hymenolepis nana</name>
    <dbReference type="NCBI Taxonomy" id="102285"/>
    <lineage>
        <taxon>Eukaryota</taxon>
        <taxon>Metazoa</taxon>
        <taxon>Spiralia</taxon>
        <taxon>Lophotrochozoa</taxon>
        <taxon>Platyhelminthes</taxon>
        <taxon>Cestoda</taxon>
        <taxon>Eucestoda</taxon>
        <taxon>Cyclophyllidea</taxon>
        <taxon>Hymenolepididae</taxon>
        <taxon>Rodentolepis</taxon>
    </lineage>
</organism>
<reference evidence="1" key="1">
    <citation type="submission" date="2017-02" db="UniProtKB">
        <authorList>
            <consortium name="WormBaseParasite"/>
        </authorList>
    </citation>
    <scope>IDENTIFICATION</scope>
</reference>
<accession>A0A0R3TE03</accession>
<proteinExistence type="predicted"/>
<name>A0A0R3TE03_RODNA</name>
<dbReference type="AlphaFoldDB" id="A0A0R3TE03"/>